<gene>
    <name evidence="10" type="primary">thiE</name>
    <name evidence="12" type="ORF">DDE18_16715</name>
</gene>
<feature type="binding site" evidence="10">
    <location>
        <position position="64"/>
    </location>
    <ligand>
        <name>4-amino-2-methyl-5-(diphosphooxymethyl)pyrimidine</name>
        <dbReference type="ChEBI" id="CHEBI:57841"/>
    </ligand>
</feature>
<dbReference type="Gene3D" id="3.20.20.70">
    <property type="entry name" value="Aldolase class I"/>
    <property type="match status" value="1"/>
</dbReference>
<feature type="domain" description="Thiamine phosphate synthase/TenI" evidence="11">
    <location>
        <begin position="13"/>
        <end position="180"/>
    </location>
</feature>
<comment type="cofactor">
    <cofactor evidence="10">
        <name>Mg(2+)</name>
        <dbReference type="ChEBI" id="CHEBI:18420"/>
    </cofactor>
    <text evidence="10">Binds 1 Mg(2+) ion per subunit.</text>
</comment>
<dbReference type="PANTHER" id="PTHR20857">
    <property type="entry name" value="THIAMINE-PHOSPHATE PYROPHOSPHORYLASE"/>
    <property type="match status" value="1"/>
</dbReference>
<dbReference type="InterPro" id="IPR034291">
    <property type="entry name" value="TMP_synthase"/>
</dbReference>
<evidence type="ECO:0000256" key="6">
    <source>
        <dbReference type="ARBA" id="ARBA00022977"/>
    </source>
</evidence>
<evidence type="ECO:0000313" key="12">
    <source>
        <dbReference type="EMBL" id="PVG81639.1"/>
    </source>
</evidence>
<dbReference type="InterPro" id="IPR022998">
    <property type="entry name" value="ThiamineP_synth_TenI"/>
</dbReference>
<feature type="binding site" evidence="10">
    <location>
        <position position="65"/>
    </location>
    <ligand>
        <name>Mg(2+)</name>
        <dbReference type="ChEBI" id="CHEBI:18420"/>
    </ligand>
</feature>
<comment type="caution">
    <text evidence="12">The sequence shown here is derived from an EMBL/GenBank/DDBJ whole genome shotgun (WGS) entry which is preliminary data.</text>
</comment>
<evidence type="ECO:0000256" key="5">
    <source>
        <dbReference type="ARBA" id="ARBA00022842"/>
    </source>
</evidence>
<dbReference type="GO" id="GO:0005737">
    <property type="term" value="C:cytoplasm"/>
    <property type="evidence" value="ECO:0007669"/>
    <property type="project" value="TreeGrafter"/>
</dbReference>
<accession>A0A2T8F7G5</accession>
<dbReference type="CDD" id="cd00564">
    <property type="entry name" value="TMP_TenI"/>
    <property type="match status" value="1"/>
</dbReference>
<comment type="caution">
    <text evidence="10">Lacks conserved residue(s) required for the propagation of feature annotation.</text>
</comment>
<dbReference type="GO" id="GO:0004789">
    <property type="term" value="F:thiamine-phosphate diphosphorylase activity"/>
    <property type="evidence" value="ECO:0007669"/>
    <property type="project" value="UniProtKB-UniRule"/>
</dbReference>
<dbReference type="Proteomes" id="UP000246018">
    <property type="component" value="Unassembled WGS sequence"/>
</dbReference>
<dbReference type="InterPro" id="IPR036206">
    <property type="entry name" value="ThiamineP_synth_sf"/>
</dbReference>
<dbReference type="AlphaFoldDB" id="A0A2T8F7G5"/>
<organism evidence="12 13">
    <name type="scientific">Nocardioides gansuensis</name>
    <dbReference type="NCBI Taxonomy" id="2138300"/>
    <lineage>
        <taxon>Bacteria</taxon>
        <taxon>Bacillati</taxon>
        <taxon>Actinomycetota</taxon>
        <taxon>Actinomycetes</taxon>
        <taxon>Propionibacteriales</taxon>
        <taxon>Nocardioidaceae</taxon>
        <taxon>Nocardioides</taxon>
    </lineage>
</organism>
<keyword evidence="3 10" id="KW-0808">Transferase</keyword>
<feature type="binding site" evidence="10">
    <location>
        <begin position="128"/>
        <end position="130"/>
    </location>
    <ligand>
        <name>2-[(2R,5Z)-2-carboxy-4-methylthiazol-5(2H)-ylidene]ethyl phosphate</name>
        <dbReference type="ChEBI" id="CHEBI:62899"/>
    </ligand>
</feature>
<dbReference type="SUPFAM" id="SSF51391">
    <property type="entry name" value="Thiamin phosphate synthase"/>
    <property type="match status" value="1"/>
</dbReference>
<dbReference type="InterPro" id="IPR013785">
    <property type="entry name" value="Aldolase_TIM"/>
</dbReference>
<reference evidence="12 13" key="1">
    <citation type="submission" date="2018-04" db="EMBL/GenBank/DDBJ databases">
        <title>Genome of Nocardioides gansuensis WSJ-1.</title>
        <authorList>
            <person name="Wu S."/>
            <person name="Wang G."/>
        </authorList>
    </citation>
    <scope>NUCLEOTIDE SEQUENCE [LARGE SCALE GENOMIC DNA]</scope>
    <source>
        <strain evidence="12 13">WSJ-1</strain>
    </source>
</reference>
<dbReference type="Pfam" id="PF02581">
    <property type="entry name" value="TMP-TENI"/>
    <property type="match status" value="1"/>
</dbReference>
<comment type="function">
    <text evidence="1 10">Condenses 4-methyl-5-(beta-hydroxyethyl)thiazole monophosphate (THZ-P) and 2-methyl-4-amino-5-hydroxymethyl pyrimidine pyrophosphate (HMP-PP) to form thiamine monophosphate (TMP).</text>
</comment>
<comment type="catalytic activity">
    <reaction evidence="9 10">
        <text>2-[(2R,5Z)-2-carboxy-4-methylthiazol-5(2H)-ylidene]ethyl phosphate + 4-amino-2-methyl-5-(diphosphooxymethyl)pyrimidine + 2 H(+) = thiamine phosphate + CO2 + diphosphate</text>
        <dbReference type="Rhea" id="RHEA:47844"/>
        <dbReference type="ChEBI" id="CHEBI:15378"/>
        <dbReference type="ChEBI" id="CHEBI:16526"/>
        <dbReference type="ChEBI" id="CHEBI:33019"/>
        <dbReference type="ChEBI" id="CHEBI:37575"/>
        <dbReference type="ChEBI" id="CHEBI:57841"/>
        <dbReference type="ChEBI" id="CHEBI:62899"/>
        <dbReference type="EC" id="2.5.1.3"/>
    </reaction>
</comment>
<name>A0A2T8F7G5_9ACTN</name>
<evidence type="ECO:0000256" key="2">
    <source>
        <dbReference type="ARBA" id="ARBA00005165"/>
    </source>
</evidence>
<keyword evidence="4 10" id="KW-0479">Metal-binding</keyword>
<comment type="pathway">
    <text evidence="2 10">Cofactor biosynthesis; thiamine diphosphate biosynthesis; thiamine phosphate from 4-amino-2-methyl-5-diphosphomethylpyrimidine and 4-methyl-5-(2-phosphoethyl)-thiazole: step 1/1.</text>
</comment>
<feature type="binding site" evidence="10">
    <location>
        <position position="102"/>
    </location>
    <ligand>
        <name>4-amino-2-methyl-5-(diphosphooxymethyl)pyrimidine</name>
        <dbReference type="ChEBI" id="CHEBI:57841"/>
    </ligand>
</feature>
<dbReference type="UniPathway" id="UPA00060">
    <property type="reaction ID" value="UER00141"/>
</dbReference>
<evidence type="ECO:0000256" key="3">
    <source>
        <dbReference type="ARBA" id="ARBA00022679"/>
    </source>
</evidence>
<feature type="binding site" evidence="10">
    <location>
        <begin position="32"/>
        <end position="36"/>
    </location>
    <ligand>
        <name>4-amino-2-methyl-5-(diphosphooxymethyl)pyrimidine</name>
        <dbReference type="ChEBI" id="CHEBI:57841"/>
    </ligand>
</feature>
<dbReference type="GO" id="GO:0009228">
    <property type="term" value="P:thiamine biosynthetic process"/>
    <property type="evidence" value="ECO:0007669"/>
    <property type="project" value="UniProtKB-KW"/>
</dbReference>
<evidence type="ECO:0000256" key="8">
    <source>
        <dbReference type="ARBA" id="ARBA00047851"/>
    </source>
</evidence>
<keyword evidence="5 10" id="KW-0460">Magnesium</keyword>
<protein>
    <recommendedName>
        <fullName evidence="10">Thiamine-phosphate synthase</fullName>
        <shortName evidence="10">TP synthase</shortName>
        <shortName evidence="10">TPS</shortName>
        <ecNumber evidence="10">2.5.1.3</ecNumber>
    </recommendedName>
    <alternativeName>
        <fullName evidence="10">Thiamine-phosphate pyrophosphorylase</fullName>
        <shortName evidence="10">TMP pyrophosphorylase</shortName>
        <shortName evidence="10">TMP-PPase</shortName>
    </alternativeName>
</protein>
<keyword evidence="6 10" id="KW-0784">Thiamine biosynthesis</keyword>
<proteinExistence type="inferred from homology"/>
<dbReference type="EMBL" id="QDGZ01000007">
    <property type="protein sequence ID" value="PVG81639.1"/>
    <property type="molecule type" value="Genomic_DNA"/>
</dbReference>
<evidence type="ECO:0000256" key="7">
    <source>
        <dbReference type="ARBA" id="ARBA00047334"/>
    </source>
</evidence>
<dbReference type="GO" id="GO:0000287">
    <property type="term" value="F:magnesium ion binding"/>
    <property type="evidence" value="ECO:0007669"/>
    <property type="project" value="UniProtKB-UniRule"/>
</dbReference>
<dbReference type="OrthoDB" id="3243336at2"/>
<dbReference type="GO" id="GO:0009229">
    <property type="term" value="P:thiamine diphosphate biosynthetic process"/>
    <property type="evidence" value="ECO:0007669"/>
    <property type="project" value="UniProtKB-UniRule"/>
</dbReference>
<dbReference type="EC" id="2.5.1.3" evidence="10"/>
<feature type="binding site" evidence="10">
    <location>
        <position position="84"/>
    </location>
    <ligand>
        <name>Mg(2+)</name>
        <dbReference type="ChEBI" id="CHEBI:18420"/>
    </ligand>
</feature>
<keyword evidence="13" id="KW-1185">Reference proteome</keyword>
<evidence type="ECO:0000256" key="9">
    <source>
        <dbReference type="ARBA" id="ARBA00047883"/>
    </source>
</evidence>
<comment type="catalytic activity">
    <reaction evidence="7 10">
        <text>4-methyl-5-(2-phosphooxyethyl)-thiazole + 4-amino-2-methyl-5-(diphosphooxymethyl)pyrimidine + H(+) = thiamine phosphate + diphosphate</text>
        <dbReference type="Rhea" id="RHEA:22328"/>
        <dbReference type="ChEBI" id="CHEBI:15378"/>
        <dbReference type="ChEBI" id="CHEBI:33019"/>
        <dbReference type="ChEBI" id="CHEBI:37575"/>
        <dbReference type="ChEBI" id="CHEBI:57841"/>
        <dbReference type="ChEBI" id="CHEBI:58296"/>
        <dbReference type="EC" id="2.5.1.3"/>
    </reaction>
</comment>
<evidence type="ECO:0000256" key="4">
    <source>
        <dbReference type="ARBA" id="ARBA00022723"/>
    </source>
</evidence>
<sequence>MFVLPRLFCLVSSTDDLALLPALAGAGVEGFQVRDKSATTAELVDLTRVVLDAVAPYGARVVVNDRVDVALATGAAGVHLGADDLPVAAARRLAPDLLIGATCRDGEAVRRAAEEGASYAGFGPVARSGSKAGLPEPLGTRALGEAAGPLPLVAIGGVDAQVARAAREAGAHGVAVIAAVWRHPDPIAAAKELVRAVA</sequence>
<dbReference type="HAMAP" id="MF_00097">
    <property type="entry name" value="TMP_synthase"/>
    <property type="match status" value="1"/>
</dbReference>
<evidence type="ECO:0000259" key="11">
    <source>
        <dbReference type="Pfam" id="PF02581"/>
    </source>
</evidence>
<evidence type="ECO:0000256" key="1">
    <source>
        <dbReference type="ARBA" id="ARBA00003814"/>
    </source>
</evidence>
<evidence type="ECO:0000256" key="10">
    <source>
        <dbReference type="HAMAP-Rule" id="MF_00097"/>
    </source>
</evidence>
<dbReference type="PANTHER" id="PTHR20857:SF15">
    <property type="entry name" value="THIAMINE-PHOSPHATE SYNTHASE"/>
    <property type="match status" value="1"/>
</dbReference>
<feature type="binding site" evidence="10">
    <location>
        <position position="157"/>
    </location>
    <ligand>
        <name>2-[(2R,5Z)-2-carboxy-4-methylthiazol-5(2H)-ylidene]ethyl phosphate</name>
        <dbReference type="ChEBI" id="CHEBI:62899"/>
    </ligand>
</feature>
<evidence type="ECO:0000313" key="13">
    <source>
        <dbReference type="Proteomes" id="UP000246018"/>
    </source>
</evidence>
<feature type="binding site" evidence="10">
    <location>
        <position position="131"/>
    </location>
    <ligand>
        <name>4-amino-2-methyl-5-(diphosphooxymethyl)pyrimidine</name>
        <dbReference type="ChEBI" id="CHEBI:57841"/>
    </ligand>
</feature>
<comment type="similarity">
    <text evidence="10">Belongs to the thiamine-phosphate synthase family.</text>
</comment>
<comment type="catalytic activity">
    <reaction evidence="8 10">
        <text>2-(2-carboxy-4-methylthiazol-5-yl)ethyl phosphate + 4-amino-2-methyl-5-(diphosphooxymethyl)pyrimidine + 2 H(+) = thiamine phosphate + CO2 + diphosphate</text>
        <dbReference type="Rhea" id="RHEA:47848"/>
        <dbReference type="ChEBI" id="CHEBI:15378"/>
        <dbReference type="ChEBI" id="CHEBI:16526"/>
        <dbReference type="ChEBI" id="CHEBI:33019"/>
        <dbReference type="ChEBI" id="CHEBI:37575"/>
        <dbReference type="ChEBI" id="CHEBI:57841"/>
        <dbReference type="ChEBI" id="CHEBI:62890"/>
        <dbReference type="EC" id="2.5.1.3"/>
    </reaction>
</comment>